<keyword evidence="1" id="KW-1133">Transmembrane helix</keyword>
<dbReference type="AlphaFoldDB" id="A0A0G0GZC2"/>
<evidence type="ECO:0000313" key="3">
    <source>
        <dbReference type="Proteomes" id="UP000033876"/>
    </source>
</evidence>
<keyword evidence="1" id="KW-0472">Membrane</keyword>
<feature type="transmembrane region" description="Helical" evidence="1">
    <location>
        <begin position="12"/>
        <end position="38"/>
    </location>
</feature>
<organism evidence="2 3">
    <name type="scientific">Candidatus Nomurabacteria bacterium GW2011_GWB1_37_5</name>
    <dbReference type="NCBI Taxonomy" id="1618742"/>
    <lineage>
        <taxon>Bacteria</taxon>
        <taxon>Candidatus Nomuraibacteriota</taxon>
    </lineage>
</organism>
<gene>
    <name evidence="2" type="ORF">US50_C0016G0002</name>
</gene>
<evidence type="ECO:0000313" key="2">
    <source>
        <dbReference type="EMBL" id="KKQ35372.1"/>
    </source>
</evidence>
<proteinExistence type="predicted"/>
<name>A0A0G0GZC2_9BACT</name>
<reference evidence="2 3" key="1">
    <citation type="journal article" date="2015" name="Nature">
        <title>rRNA introns, odd ribosomes, and small enigmatic genomes across a large radiation of phyla.</title>
        <authorList>
            <person name="Brown C.T."/>
            <person name="Hug L.A."/>
            <person name="Thomas B.C."/>
            <person name="Sharon I."/>
            <person name="Castelle C.J."/>
            <person name="Singh A."/>
            <person name="Wilkins M.J."/>
            <person name="Williams K.H."/>
            <person name="Banfield J.F."/>
        </authorList>
    </citation>
    <scope>NUCLEOTIDE SEQUENCE [LARGE SCALE GENOMIC DNA]</scope>
</reference>
<protein>
    <submittedName>
        <fullName evidence="2">Uncharacterized protein</fullName>
    </submittedName>
</protein>
<keyword evidence="1" id="KW-0812">Transmembrane</keyword>
<evidence type="ECO:0000256" key="1">
    <source>
        <dbReference type="SAM" id="Phobius"/>
    </source>
</evidence>
<accession>A0A0G0GZC2</accession>
<comment type="caution">
    <text evidence="2">The sequence shown here is derived from an EMBL/GenBank/DDBJ whole genome shotgun (WGS) entry which is preliminary data.</text>
</comment>
<feature type="transmembrane region" description="Helical" evidence="1">
    <location>
        <begin position="58"/>
        <end position="83"/>
    </location>
</feature>
<dbReference type="EMBL" id="LBTF01000016">
    <property type="protein sequence ID" value="KKQ35372.1"/>
    <property type="molecule type" value="Genomic_DNA"/>
</dbReference>
<sequence length="88" mass="9990">MNMQISKNKTGLTFGFLISFMHLLWSILVALGIAQALLNFVINLHMLNAPIAVMPFSIVKALGLIIVTFVVGYIFGWFMAYFWNKCFK</sequence>
<dbReference type="Proteomes" id="UP000033876">
    <property type="component" value="Unassembled WGS sequence"/>
</dbReference>